<dbReference type="EMBL" id="CAJPWZ010001438">
    <property type="protein sequence ID" value="CAG2215249.1"/>
    <property type="molecule type" value="Genomic_DNA"/>
</dbReference>
<dbReference type="OrthoDB" id="5962960at2759"/>
<proteinExistence type="predicted"/>
<dbReference type="AlphaFoldDB" id="A0A8S3SE61"/>
<protein>
    <submittedName>
        <fullName evidence="1">Uncharacterized protein</fullName>
    </submittedName>
</protein>
<evidence type="ECO:0000313" key="2">
    <source>
        <dbReference type="Proteomes" id="UP000683360"/>
    </source>
</evidence>
<reference evidence="1" key="1">
    <citation type="submission" date="2021-03" db="EMBL/GenBank/DDBJ databases">
        <authorList>
            <person name="Bekaert M."/>
        </authorList>
    </citation>
    <scope>NUCLEOTIDE SEQUENCE</scope>
</reference>
<name>A0A8S3SE61_MYTED</name>
<accession>A0A8S3SE61</accession>
<comment type="caution">
    <text evidence="1">The sequence shown here is derived from an EMBL/GenBank/DDBJ whole genome shotgun (WGS) entry which is preliminary data.</text>
</comment>
<dbReference type="Proteomes" id="UP000683360">
    <property type="component" value="Unassembled WGS sequence"/>
</dbReference>
<organism evidence="1 2">
    <name type="scientific">Mytilus edulis</name>
    <name type="common">Blue mussel</name>
    <dbReference type="NCBI Taxonomy" id="6550"/>
    <lineage>
        <taxon>Eukaryota</taxon>
        <taxon>Metazoa</taxon>
        <taxon>Spiralia</taxon>
        <taxon>Lophotrochozoa</taxon>
        <taxon>Mollusca</taxon>
        <taxon>Bivalvia</taxon>
        <taxon>Autobranchia</taxon>
        <taxon>Pteriomorphia</taxon>
        <taxon>Mytilida</taxon>
        <taxon>Mytiloidea</taxon>
        <taxon>Mytilidae</taxon>
        <taxon>Mytilinae</taxon>
        <taxon>Mytilus</taxon>
    </lineage>
</organism>
<evidence type="ECO:0000313" key="1">
    <source>
        <dbReference type="EMBL" id="CAG2215249.1"/>
    </source>
</evidence>
<keyword evidence="2" id="KW-1185">Reference proteome</keyword>
<gene>
    <name evidence="1" type="ORF">MEDL_29029</name>
</gene>
<sequence>MIKRQDLYKLWEQKNFKQILPTEDLRKFLIEVLIHLDILVEPKQYSGSDGSTDFFLVPCMIKEEAPSSFYPTEQIDGKTICLSYRLKKSSVPAALLFKLIGSALNILPIKETDGRPCLYYKAAAFYVNDDNECRIHMDGNRIIIALINKTSILEISPDIATSIQECLTLT</sequence>